<dbReference type="InterPro" id="IPR002528">
    <property type="entry name" value="MATE_fam"/>
</dbReference>
<dbReference type="Pfam" id="PF01554">
    <property type="entry name" value="MatE"/>
    <property type="match status" value="2"/>
</dbReference>
<dbReference type="PANTHER" id="PTHR42893">
    <property type="entry name" value="PROTEIN DETOXIFICATION 44, CHLOROPLASTIC-RELATED"/>
    <property type="match status" value="1"/>
</dbReference>
<comment type="similarity">
    <text evidence="2 6">Belongs to the multi antimicrobial extrusion (MATE) (TC 2.A.66.1) family.</text>
</comment>
<feature type="transmembrane region" description="Helical" evidence="6">
    <location>
        <begin position="244"/>
        <end position="266"/>
    </location>
</feature>
<proteinExistence type="inferred from homology"/>
<feature type="transmembrane region" description="Helical" evidence="6">
    <location>
        <begin position="473"/>
        <end position="496"/>
    </location>
</feature>
<feature type="transmembrane region" description="Helical" evidence="6">
    <location>
        <begin position="286"/>
        <end position="306"/>
    </location>
</feature>
<feature type="transmembrane region" description="Helical" evidence="6">
    <location>
        <begin position="430"/>
        <end position="452"/>
    </location>
</feature>
<comment type="caution">
    <text evidence="7">The sequence shown here is derived from an EMBL/GenBank/DDBJ whole genome shotgun (WGS) entry which is preliminary data.</text>
</comment>
<dbReference type="InterPro" id="IPR044644">
    <property type="entry name" value="DinF-like"/>
</dbReference>
<keyword evidence="3 6" id="KW-0812">Transmembrane</keyword>
<dbReference type="PANTHER" id="PTHR42893:SF45">
    <property type="entry name" value="PROTEIN DETOXIFICATION 45, CHLOROPLASTIC"/>
    <property type="match status" value="1"/>
</dbReference>
<evidence type="ECO:0000313" key="7">
    <source>
        <dbReference type="EMBL" id="GAY46121.1"/>
    </source>
</evidence>
<comment type="subcellular location">
    <subcellularLocation>
        <location evidence="1">Membrane</location>
        <topology evidence="1">Multi-pass membrane protein</topology>
    </subcellularLocation>
</comment>
<evidence type="ECO:0000256" key="2">
    <source>
        <dbReference type="ARBA" id="ARBA00010199"/>
    </source>
</evidence>
<protein>
    <recommendedName>
        <fullName evidence="6">Protein DETOXIFICATION</fullName>
    </recommendedName>
    <alternativeName>
        <fullName evidence="6">Multidrug and toxic compound extrusion protein</fullName>
    </alternativeName>
</protein>
<sequence>MTIAQLNGGGRLCSGVGSRNRLWNTVAKANASRFSLQQSRIGDGCAAFDSSCRLSLEHSNCVSSLLTRRRKHNFPVVYDQLNSDCSVESVHTETRLVLGEENGFTNSNKEHSEMRGVTVSESHALVEKSEVASKSHTQYAKRELIVLTLPAIAGQVIDPLAQLMETAYVGRLGSVQLASAGVSISIFNIVSKLFNIPLLSVATSFVAEDIAKNLTKDLAAGLEGNGKPLNGTTERKQLSSVSTALLLAVGIGIFEAAALSLASGPFLNLMGVPSASAMHGPAQKFLMLRALGSPAFVVSLALQGIFRGFKDTKTPVLCLGKYWQLISCILVSHTYIFLSTGYAWSGNLYCCVSVCTFPVAYIVAVTMIWFLNKKVVLMPPKMGALQFGDYVKSGGFLLGRTLAVLITMTLGTSMAARQGSDAMAAHQICMQVWLAVSLLTDALAASGQALIASYVSKGDFKTVREITNFVLKIGVLTGVSLATILGLSFGSLAPLFTKDPKVLGIVGTGVLFVSASQPINALAFIFDGLHYGVSDFRYAACSMMLVGAMSSTFLLYAPRAIGLPGVWAGLALFMGLRTVAGFVRLLSKSGPWWFLHTDLEGAKVGKLIPEVGGILEYIKGSLNVLSRSSASHRHLISEVNKFERPSEYPVTAG</sequence>
<reference evidence="7 8" key="1">
    <citation type="journal article" date="2017" name="Front. Genet.">
        <title>Draft sequencing of the heterozygous diploid genome of Satsuma (Citrus unshiu Marc.) using a hybrid assembly approach.</title>
        <authorList>
            <person name="Shimizu T."/>
            <person name="Tanizawa Y."/>
            <person name="Mochizuki T."/>
            <person name="Nagasaki H."/>
            <person name="Yoshioka T."/>
            <person name="Toyoda A."/>
            <person name="Fujiyama A."/>
            <person name="Kaminuma E."/>
            <person name="Nakamura Y."/>
        </authorList>
    </citation>
    <scope>NUCLEOTIDE SEQUENCE [LARGE SCALE GENOMIC DNA]</scope>
    <source>
        <strain evidence="8">cv. Miyagawa wase</strain>
    </source>
</reference>
<dbReference type="GO" id="GO:0042910">
    <property type="term" value="F:xenobiotic transmembrane transporter activity"/>
    <property type="evidence" value="ECO:0007669"/>
    <property type="project" value="InterPro"/>
</dbReference>
<feature type="transmembrane region" description="Helical" evidence="6">
    <location>
        <begin position="502"/>
        <end position="526"/>
    </location>
</feature>
<keyword evidence="8" id="KW-1185">Reference proteome</keyword>
<dbReference type="GO" id="GO:0015297">
    <property type="term" value="F:antiporter activity"/>
    <property type="evidence" value="ECO:0007669"/>
    <property type="project" value="InterPro"/>
</dbReference>
<gene>
    <name evidence="7" type="ORF">CUMW_094560</name>
</gene>
<feature type="transmembrane region" description="Helical" evidence="6">
    <location>
        <begin position="538"/>
        <end position="558"/>
    </location>
</feature>
<dbReference type="NCBIfam" id="TIGR00797">
    <property type="entry name" value="matE"/>
    <property type="match status" value="1"/>
</dbReference>
<dbReference type="STRING" id="55188.A0A2H5P1H9"/>
<name>A0A2H5P1H9_CITUN</name>
<dbReference type="GO" id="GO:0016020">
    <property type="term" value="C:membrane"/>
    <property type="evidence" value="ECO:0007669"/>
    <property type="project" value="UniProtKB-SubCell"/>
</dbReference>
<accession>A0A2H5P1H9</accession>
<dbReference type="AlphaFoldDB" id="A0A2H5P1H9"/>
<keyword evidence="5 6" id="KW-0472">Membrane</keyword>
<dbReference type="EMBL" id="BDQV01000031">
    <property type="protein sequence ID" value="GAY46121.1"/>
    <property type="molecule type" value="Genomic_DNA"/>
</dbReference>
<feature type="transmembrane region" description="Helical" evidence="6">
    <location>
        <begin position="564"/>
        <end position="586"/>
    </location>
</feature>
<feature type="transmembrane region" description="Helical" evidence="6">
    <location>
        <begin position="318"/>
        <end position="338"/>
    </location>
</feature>
<evidence type="ECO:0000256" key="1">
    <source>
        <dbReference type="ARBA" id="ARBA00004141"/>
    </source>
</evidence>
<dbReference type="CDD" id="cd13136">
    <property type="entry name" value="MATE_DinF_like"/>
    <property type="match status" value="1"/>
</dbReference>
<evidence type="ECO:0000256" key="4">
    <source>
        <dbReference type="ARBA" id="ARBA00022989"/>
    </source>
</evidence>
<evidence type="ECO:0000256" key="3">
    <source>
        <dbReference type="ARBA" id="ARBA00022692"/>
    </source>
</evidence>
<dbReference type="Proteomes" id="UP000236630">
    <property type="component" value="Unassembled WGS sequence"/>
</dbReference>
<evidence type="ECO:0000313" key="8">
    <source>
        <dbReference type="Proteomes" id="UP000236630"/>
    </source>
</evidence>
<organism evidence="7 8">
    <name type="scientific">Citrus unshiu</name>
    <name type="common">Satsuma mandarin</name>
    <name type="synonym">Citrus nobilis var. unshiu</name>
    <dbReference type="NCBI Taxonomy" id="55188"/>
    <lineage>
        <taxon>Eukaryota</taxon>
        <taxon>Viridiplantae</taxon>
        <taxon>Streptophyta</taxon>
        <taxon>Embryophyta</taxon>
        <taxon>Tracheophyta</taxon>
        <taxon>Spermatophyta</taxon>
        <taxon>Magnoliopsida</taxon>
        <taxon>eudicotyledons</taxon>
        <taxon>Gunneridae</taxon>
        <taxon>Pentapetalae</taxon>
        <taxon>rosids</taxon>
        <taxon>malvids</taxon>
        <taxon>Sapindales</taxon>
        <taxon>Rutaceae</taxon>
        <taxon>Aurantioideae</taxon>
        <taxon>Citrus</taxon>
    </lineage>
</organism>
<evidence type="ECO:0000256" key="5">
    <source>
        <dbReference type="ARBA" id="ARBA00023136"/>
    </source>
</evidence>
<dbReference type="GO" id="GO:0009507">
    <property type="term" value="C:chloroplast"/>
    <property type="evidence" value="ECO:0007669"/>
    <property type="project" value="TreeGrafter"/>
</dbReference>
<keyword evidence="4 6" id="KW-1133">Transmembrane helix</keyword>
<feature type="transmembrane region" description="Helical" evidence="6">
    <location>
        <begin position="390"/>
        <end position="410"/>
    </location>
</feature>
<evidence type="ECO:0000256" key="6">
    <source>
        <dbReference type="RuleBase" id="RU004914"/>
    </source>
</evidence>
<feature type="transmembrane region" description="Helical" evidence="6">
    <location>
        <begin position="344"/>
        <end position="370"/>
    </location>
</feature>